<proteinExistence type="inferred from homology"/>
<protein>
    <submittedName>
        <fullName evidence="3">PspA/IM30 family protein</fullName>
    </submittedName>
</protein>
<dbReference type="RefSeq" id="WP_249101211.1">
    <property type="nucleotide sequence ID" value="NZ_JAMAST010000009.1"/>
</dbReference>
<name>A0ABT0MAZ2_9BACL</name>
<dbReference type="InterPro" id="IPR007157">
    <property type="entry name" value="PspA_VIPP1"/>
</dbReference>
<evidence type="ECO:0000313" key="3">
    <source>
        <dbReference type="EMBL" id="MCL1632031.1"/>
    </source>
</evidence>
<comment type="caution">
    <text evidence="3">The sequence shown here is derived from an EMBL/GenBank/DDBJ whole genome shotgun (WGS) entry which is preliminary data.</text>
</comment>
<evidence type="ECO:0000256" key="1">
    <source>
        <dbReference type="ARBA" id="ARBA00043985"/>
    </source>
</evidence>
<evidence type="ECO:0000256" key="2">
    <source>
        <dbReference type="SAM" id="Coils"/>
    </source>
</evidence>
<accession>A0ABT0MAZ2</accession>
<dbReference type="EMBL" id="JAMAST010000009">
    <property type="protein sequence ID" value="MCL1632031.1"/>
    <property type="molecule type" value="Genomic_DNA"/>
</dbReference>
<comment type="similarity">
    <text evidence="1">Belongs to the PspA/Vipp/IM30 family.</text>
</comment>
<dbReference type="PANTHER" id="PTHR31088">
    <property type="entry name" value="MEMBRANE-ASSOCIATED PROTEIN VIPP1, CHLOROPLASTIC"/>
    <property type="match status" value="1"/>
</dbReference>
<keyword evidence="2" id="KW-0175">Coiled coil</keyword>
<dbReference type="Pfam" id="PF04012">
    <property type="entry name" value="PspA_IM30"/>
    <property type="match status" value="1"/>
</dbReference>
<sequence>MSNIFTRIKDSIAADLNDLLDQKEQKNPIAMLNHHLRRCENEVKHVRELIDRQYLLKDHFIKEYHIASEMAAKRQHQAEVAKRASEDELYTFAVKEYEDYQAKAEHLDKAYKDTVKQLDQLEQKYAEMKRKLKDMHLKRMELMSRENIAAANHRMSRVIQPERVFGQSFSKFEESEMYLEQLEQKVNTNYHQNTIDARIREIERRLESSKTE</sequence>
<reference evidence="3 4" key="1">
    <citation type="submission" date="2022-05" db="EMBL/GenBank/DDBJ databases">
        <title>Sporolactobacillus sp nov CPB3-1, isolated from tree bark (Mangifera indica L.).</title>
        <authorList>
            <person name="Phuengjayaem S."/>
            <person name="Tanasupawat S."/>
        </authorList>
    </citation>
    <scope>NUCLEOTIDE SEQUENCE [LARGE SCALE GENOMIC DNA]</scope>
    <source>
        <strain evidence="3 4">CPB3-1</strain>
    </source>
</reference>
<gene>
    <name evidence="3" type="ORF">M3N64_08720</name>
</gene>
<feature type="coiled-coil region" evidence="2">
    <location>
        <begin position="97"/>
        <end position="138"/>
    </location>
</feature>
<keyword evidence="4" id="KW-1185">Reference proteome</keyword>
<dbReference type="PANTHER" id="PTHR31088:SF6">
    <property type="entry name" value="PHAGE SHOCK PROTEIN A"/>
    <property type="match status" value="1"/>
</dbReference>
<evidence type="ECO:0000313" key="4">
    <source>
        <dbReference type="Proteomes" id="UP001203004"/>
    </source>
</evidence>
<dbReference type="Proteomes" id="UP001203004">
    <property type="component" value="Unassembled WGS sequence"/>
</dbReference>
<organism evidence="3 4">
    <name type="scientific">Sporolactobacillus mangiferae</name>
    <dbReference type="NCBI Taxonomy" id="2940498"/>
    <lineage>
        <taxon>Bacteria</taxon>
        <taxon>Bacillati</taxon>
        <taxon>Bacillota</taxon>
        <taxon>Bacilli</taxon>
        <taxon>Bacillales</taxon>
        <taxon>Sporolactobacillaceae</taxon>
        <taxon>Sporolactobacillus</taxon>
    </lineage>
</organism>